<evidence type="ECO:0000256" key="1">
    <source>
        <dbReference type="ARBA" id="ARBA00004123"/>
    </source>
</evidence>
<dbReference type="CDD" id="cd07521">
    <property type="entry name" value="HAD_FCP1-like"/>
    <property type="match status" value="1"/>
</dbReference>
<evidence type="ECO:0000256" key="5">
    <source>
        <dbReference type="ARBA" id="ARBA00047761"/>
    </source>
</evidence>
<evidence type="ECO:0000256" key="4">
    <source>
        <dbReference type="ARBA" id="ARBA00023242"/>
    </source>
</evidence>
<dbReference type="Gene3D" id="3.40.50.1000">
    <property type="entry name" value="HAD superfamily/HAD-like"/>
    <property type="match status" value="1"/>
</dbReference>
<evidence type="ECO:0000313" key="9">
    <source>
        <dbReference type="Proteomes" id="UP000836841"/>
    </source>
</evidence>
<dbReference type="InterPro" id="IPR023214">
    <property type="entry name" value="HAD_sf"/>
</dbReference>
<name>A0AAU9RTQ3_THLAR</name>
<proteinExistence type="predicted"/>
<gene>
    <name evidence="8" type="ORF">TAV2_LOCUS10416</name>
</gene>
<dbReference type="PANTHER" id="PTHR23081:SF21">
    <property type="entry name" value="RNA POLYMERASE II C-TERMINAL DOMAIN PHOSPHATASE-LIKE-RELATED"/>
    <property type="match status" value="1"/>
</dbReference>
<dbReference type="Pfam" id="PF03031">
    <property type="entry name" value="NIF"/>
    <property type="match status" value="1"/>
</dbReference>
<dbReference type="PANTHER" id="PTHR23081">
    <property type="entry name" value="RNA POLYMERASE II CTD PHOSPHATASE"/>
    <property type="match status" value="1"/>
</dbReference>
<dbReference type="SMART" id="SM00577">
    <property type="entry name" value="CPDc"/>
    <property type="match status" value="1"/>
</dbReference>
<protein>
    <recommendedName>
        <fullName evidence="2">protein-serine/threonine phosphatase</fullName>
        <ecNumber evidence="2">3.1.3.16</ecNumber>
    </recommendedName>
</protein>
<dbReference type="InterPro" id="IPR004274">
    <property type="entry name" value="FCP1_dom"/>
</dbReference>
<evidence type="ECO:0000313" key="8">
    <source>
        <dbReference type="EMBL" id="CAH2051916.1"/>
    </source>
</evidence>
<comment type="subcellular location">
    <subcellularLocation>
        <location evidence="1">Nucleus</location>
    </subcellularLocation>
</comment>
<comment type="catalytic activity">
    <reaction evidence="6">
        <text>O-phospho-L-threonyl-[protein] + H2O = L-threonyl-[protein] + phosphate</text>
        <dbReference type="Rhea" id="RHEA:47004"/>
        <dbReference type="Rhea" id="RHEA-COMP:11060"/>
        <dbReference type="Rhea" id="RHEA-COMP:11605"/>
        <dbReference type="ChEBI" id="CHEBI:15377"/>
        <dbReference type="ChEBI" id="CHEBI:30013"/>
        <dbReference type="ChEBI" id="CHEBI:43474"/>
        <dbReference type="ChEBI" id="CHEBI:61977"/>
        <dbReference type="EC" id="3.1.3.16"/>
    </reaction>
</comment>
<keyword evidence="9" id="KW-1185">Reference proteome</keyword>
<feature type="domain" description="FCP1 homology" evidence="7">
    <location>
        <begin position="37"/>
        <end position="158"/>
    </location>
</feature>
<dbReference type="GO" id="GO:0008420">
    <property type="term" value="F:RNA polymerase II CTD heptapeptide repeat phosphatase activity"/>
    <property type="evidence" value="ECO:0007669"/>
    <property type="project" value="InterPro"/>
</dbReference>
<accession>A0AAU9RTQ3</accession>
<evidence type="ECO:0000256" key="2">
    <source>
        <dbReference type="ARBA" id="ARBA00013081"/>
    </source>
</evidence>
<evidence type="ECO:0000256" key="6">
    <source>
        <dbReference type="ARBA" id="ARBA00048336"/>
    </source>
</evidence>
<dbReference type="GO" id="GO:0005634">
    <property type="term" value="C:nucleus"/>
    <property type="evidence" value="ECO:0007669"/>
    <property type="project" value="UniProtKB-SubCell"/>
</dbReference>
<dbReference type="AlphaFoldDB" id="A0AAU9RTQ3"/>
<dbReference type="EC" id="3.1.3.16" evidence="2"/>
<dbReference type="SUPFAM" id="SSF56784">
    <property type="entry name" value="HAD-like"/>
    <property type="match status" value="1"/>
</dbReference>
<dbReference type="InterPro" id="IPR036412">
    <property type="entry name" value="HAD-like_sf"/>
</dbReference>
<keyword evidence="3" id="KW-0378">Hydrolase</keyword>
<dbReference type="PROSITE" id="PS50969">
    <property type="entry name" value="FCP1"/>
    <property type="match status" value="1"/>
</dbReference>
<dbReference type="EMBL" id="OU466859">
    <property type="protein sequence ID" value="CAH2051916.1"/>
    <property type="molecule type" value="Genomic_DNA"/>
</dbReference>
<evidence type="ECO:0000259" key="7">
    <source>
        <dbReference type="PROSITE" id="PS50969"/>
    </source>
</evidence>
<dbReference type="InterPro" id="IPR039189">
    <property type="entry name" value="Fcp1"/>
</dbReference>
<keyword evidence="4" id="KW-0539">Nucleus</keyword>
<reference evidence="8 9" key="1">
    <citation type="submission" date="2022-03" db="EMBL/GenBank/DDBJ databases">
        <authorList>
            <person name="Nunn A."/>
            <person name="Chopra R."/>
            <person name="Nunn A."/>
            <person name="Contreras Garrido A."/>
        </authorList>
    </citation>
    <scope>NUCLEOTIDE SEQUENCE [LARGE SCALE GENOMIC DNA]</scope>
</reference>
<dbReference type="Proteomes" id="UP000836841">
    <property type="component" value="Chromosome 3"/>
</dbReference>
<evidence type="ECO:0000256" key="3">
    <source>
        <dbReference type="ARBA" id="ARBA00022801"/>
    </source>
</evidence>
<sequence>MPHSVEGRGFDYLFPGLILSHEAVSFTKRLTTLISVYTQKKLCLVLDLDHTLFHSVMIPDLSEAEKYLIKVEKSGSMNNLKRYCDNLIKIRPFVKEFLREANKLFNMYVYTKGSYEYGHAVARMIDPNEIYFGDRVITRQESPYIKTLDLVLADERGI</sequence>
<comment type="catalytic activity">
    <reaction evidence="5">
        <text>O-phospho-L-seryl-[protein] + H2O = L-seryl-[protein] + phosphate</text>
        <dbReference type="Rhea" id="RHEA:20629"/>
        <dbReference type="Rhea" id="RHEA-COMP:9863"/>
        <dbReference type="Rhea" id="RHEA-COMP:11604"/>
        <dbReference type="ChEBI" id="CHEBI:15377"/>
        <dbReference type="ChEBI" id="CHEBI:29999"/>
        <dbReference type="ChEBI" id="CHEBI:43474"/>
        <dbReference type="ChEBI" id="CHEBI:83421"/>
        <dbReference type="EC" id="3.1.3.16"/>
    </reaction>
</comment>
<organism evidence="8 9">
    <name type="scientific">Thlaspi arvense</name>
    <name type="common">Field penny-cress</name>
    <dbReference type="NCBI Taxonomy" id="13288"/>
    <lineage>
        <taxon>Eukaryota</taxon>
        <taxon>Viridiplantae</taxon>
        <taxon>Streptophyta</taxon>
        <taxon>Embryophyta</taxon>
        <taxon>Tracheophyta</taxon>
        <taxon>Spermatophyta</taxon>
        <taxon>Magnoliopsida</taxon>
        <taxon>eudicotyledons</taxon>
        <taxon>Gunneridae</taxon>
        <taxon>Pentapetalae</taxon>
        <taxon>rosids</taxon>
        <taxon>malvids</taxon>
        <taxon>Brassicales</taxon>
        <taxon>Brassicaceae</taxon>
        <taxon>Thlaspideae</taxon>
        <taxon>Thlaspi</taxon>
    </lineage>
</organism>